<evidence type="ECO:0000313" key="2">
    <source>
        <dbReference type="EMBL" id="KAK2749708.1"/>
    </source>
</evidence>
<keyword evidence="1" id="KW-0732">Signal</keyword>
<comment type="caution">
    <text evidence="2">The sequence shown here is derived from an EMBL/GenBank/DDBJ whole genome shotgun (WGS) entry which is preliminary data.</text>
</comment>
<protein>
    <submittedName>
        <fullName evidence="2">Uncharacterized protein</fullName>
    </submittedName>
</protein>
<feature type="signal peptide" evidence="1">
    <location>
        <begin position="1"/>
        <end position="17"/>
    </location>
</feature>
<dbReference type="Proteomes" id="UP001281614">
    <property type="component" value="Unassembled WGS sequence"/>
</dbReference>
<keyword evidence="3" id="KW-1185">Reference proteome</keyword>
<evidence type="ECO:0000256" key="1">
    <source>
        <dbReference type="SAM" id="SignalP"/>
    </source>
</evidence>
<feature type="chain" id="PRO_5042080725" evidence="1">
    <location>
        <begin position="18"/>
        <end position="172"/>
    </location>
</feature>
<dbReference type="EMBL" id="VYYT01000275">
    <property type="protein sequence ID" value="KAK2749708.1"/>
    <property type="molecule type" value="Genomic_DNA"/>
</dbReference>
<sequence>MQFTILSLATLASCAAAQFCGVVTSPIQSYIPCESEQFPPMDAACTAIGGTVAGQSQPRKRQPTRKLHHLLQQCPHRWTRHQRPRRSLELPPLRCRFVHQLRLLRRSVDVAEASSDQPMLGSMWARDNWQNTKPHIRDSGAWFSRSSCLASKFMYILQREDIVGGVKHIPIS</sequence>
<evidence type="ECO:0000313" key="3">
    <source>
        <dbReference type="Proteomes" id="UP001281614"/>
    </source>
</evidence>
<gene>
    <name evidence="2" type="ORF">CKAH01_18005</name>
</gene>
<reference evidence="2" key="1">
    <citation type="submission" date="2023-02" db="EMBL/GenBank/DDBJ databases">
        <title>Colletotrichum kahawae CIFC_Que2 genome sequencing and assembly.</title>
        <authorList>
            <person name="Baroncelli R."/>
        </authorList>
    </citation>
    <scope>NUCLEOTIDE SEQUENCE</scope>
    <source>
        <strain evidence="2">CIFC_Que2</strain>
    </source>
</reference>
<accession>A0AAE0D3J8</accession>
<organism evidence="2 3">
    <name type="scientific">Colletotrichum kahawae</name>
    <name type="common">Coffee berry disease fungus</name>
    <dbReference type="NCBI Taxonomy" id="34407"/>
    <lineage>
        <taxon>Eukaryota</taxon>
        <taxon>Fungi</taxon>
        <taxon>Dikarya</taxon>
        <taxon>Ascomycota</taxon>
        <taxon>Pezizomycotina</taxon>
        <taxon>Sordariomycetes</taxon>
        <taxon>Hypocreomycetidae</taxon>
        <taxon>Glomerellales</taxon>
        <taxon>Glomerellaceae</taxon>
        <taxon>Colletotrichum</taxon>
        <taxon>Colletotrichum gloeosporioides species complex</taxon>
    </lineage>
</organism>
<proteinExistence type="predicted"/>
<dbReference type="AlphaFoldDB" id="A0AAE0D3J8"/>
<name>A0AAE0D3J8_COLKA</name>